<dbReference type="PANTHER" id="PTHR33755:SF9">
    <property type="entry name" value="TOXIN PARE1"/>
    <property type="match status" value="1"/>
</dbReference>
<dbReference type="InterPro" id="IPR028344">
    <property type="entry name" value="ParE1/4"/>
</dbReference>
<keyword evidence="5" id="KW-1185">Reference proteome</keyword>
<dbReference type="InterPro" id="IPR007712">
    <property type="entry name" value="RelE/ParE_toxin"/>
</dbReference>
<evidence type="ECO:0000313" key="4">
    <source>
        <dbReference type="EMBL" id="AKP50225.1"/>
    </source>
</evidence>
<evidence type="ECO:0000313" key="5">
    <source>
        <dbReference type="Proteomes" id="UP000036520"/>
    </source>
</evidence>
<dbReference type="Pfam" id="PF05016">
    <property type="entry name" value="ParE_toxin"/>
    <property type="match status" value="1"/>
</dbReference>
<dbReference type="EMBL" id="CP012040">
    <property type="protein sequence ID" value="AKP50225.1"/>
    <property type="molecule type" value="Genomic_DNA"/>
</dbReference>
<dbReference type="OrthoDB" id="7173315at2"/>
<name>A0A0H4PAR0_9BACT</name>
<evidence type="ECO:0000256" key="1">
    <source>
        <dbReference type="ARBA" id="ARBA00006226"/>
    </source>
</evidence>
<dbReference type="Proteomes" id="UP000036520">
    <property type="component" value="Chromosome"/>
</dbReference>
<dbReference type="PANTHER" id="PTHR33755">
    <property type="entry name" value="TOXIN PARE1-RELATED"/>
    <property type="match status" value="1"/>
</dbReference>
<organism evidence="4 5">
    <name type="scientific">Cyclobacterium amurskyense</name>
    <dbReference type="NCBI Taxonomy" id="320787"/>
    <lineage>
        <taxon>Bacteria</taxon>
        <taxon>Pseudomonadati</taxon>
        <taxon>Bacteroidota</taxon>
        <taxon>Cytophagia</taxon>
        <taxon>Cytophagales</taxon>
        <taxon>Cyclobacteriaceae</taxon>
        <taxon>Cyclobacterium</taxon>
    </lineage>
</organism>
<sequence>MKLEFQLSRLAINDLENIWEYTFTNWSLRQADNYVKQIMTQINNVCKNPELGRQIFSIKPNHRMIKINAHFIVYQVDGELLKVDRIVHERMDIPNRIG</sequence>
<accession>A0A0H4PAR0</accession>
<protein>
    <recommendedName>
        <fullName evidence="3">Toxin</fullName>
    </recommendedName>
</protein>
<dbReference type="STRING" id="320787.CA2015_0765"/>
<dbReference type="InterPro" id="IPR051803">
    <property type="entry name" value="TA_system_RelE-like_toxin"/>
</dbReference>
<dbReference type="InterPro" id="IPR035093">
    <property type="entry name" value="RelE/ParE_toxin_dom_sf"/>
</dbReference>
<proteinExistence type="inferred from homology"/>
<keyword evidence="2" id="KW-1277">Toxin-antitoxin system</keyword>
<dbReference type="PIRSF" id="PIRSF029218">
    <property type="entry name" value="ParE"/>
    <property type="match status" value="1"/>
</dbReference>
<dbReference type="Gene3D" id="3.30.2310.20">
    <property type="entry name" value="RelE-like"/>
    <property type="match status" value="1"/>
</dbReference>
<gene>
    <name evidence="4" type="ORF">CA2015_0765</name>
</gene>
<evidence type="ECO:0000256" key="3">
    <source>
        <dbReference type="PIRNR" id="PIRNR029218"/>
    </source>
</evidence>
<reference evidence="4 5" key="1">
    <citation type="submission" date="2015-07" db="EMBL/GenBank/DDBJ databases">
        <authorList>
            <person name="Kim K.M."/>
        </authorList>
    </citation>
    <scope>NUCLEOTIDE SEQUENCE [LARGE SCALE GENOMIC DNA]</scope>
    <source>
        <strain evidence="4 5">KCTC 12363</strain>
    </source>
</reference>
<dbReference type="AlphaFoldDB" id="A0A0H4PAR0"/>
<evidence type="ECO:0000256" key="2">
    <source>
        <dbReference type="ARBA" id="ARBA00022649"/>
    </source>
</evidence>
<dbReference type="RefSeq" id="WP_048640686.1">
    <property type="nucleotide sequence ID" value="NZ_CP012040.1"/>
</dbReference>
<comment type="similarity">
    <text evidence="1 3">Belongs to the RelE toxin family.</text>
</comment>
<dbReference type="KEGG" id="camu:CA2015_0765"/>